<evidence type="ECO:0000313" key="1">
    <source>
        <dbReference type="EMBL" id="CBN77257.1"/>
    </source>
</evidence>
<organism evidence="1 2">
    <name type="scientific">Ectocarpus siliculosus</name>
    <name type="common">Brown alga</name>
    <name type="synonym">Conferva siliculosa</name>
    <dbReference type="NCBI Taxonomy" id="2880"/>
    <lineage>
        <taxon>Eukaryota</taxon>
        <taxon>Sar</taxon>
        <taxon>Stramenopiles</taxon>
        <taxon>Ochrophyta</taxon>
        <taxon>PX clade</taxon>
        <taxon>Phaeophyceae</taxon>
        <taxon>Ectocarpales</taxon>
        <taxon>Ectocarpaceae</taxon>
        <taxon>Ectocarpus</taxon>
    </lineage>
</organism>
<protein>
    <submittedName>
        <fullName evidence="1">Uncharacterized protein</fullName>
    </submittedName>
</protein>
<sequence length="272" mass="28718">MGSLGGLDFAQKLGIPYMFNSPSLLFDLSGRHVTATLPAWGTGMARRMSLGDRLQNAISPRALSVFLTPAFIAMNKARREQGLEPFLAQDDVFHGARVLVNTAFGFEYPYGVNPLVEMTGPLLPPRVARALSAKRELVAAVGSGNATAAATAAAAAAGDGDYSPPSGGGSGAAGEGPMLPDDNGVIYVNLGRMPQLDKWQLVTILQALSSPSEAMCWGGGGAEDRLGRYRILWVLPKDQREQLLSALLPMPPPPSFRLKVLGGLPHLGSLVR</sequence>
<proteinExistence type="predicted"/>
<accession>D8LNA0</accession>
<reference evidence="1 2" key="1">
    <citation type="journal article" date="2010" name="Nature">
        <title>The Ectocarpus genome and the independent evolution of multicellularity in brown algae.</title>
        <authorList>
            <person name="Cock J.M."/>
            <person name="Sterck L."/>
            <person name="Rouze P."/>
            <person name="Scornet D."/>
            <person name="Allen A.E."/>
            <person name="Amoutzias G."/>
            <person name="Anthouard V."/>
            <person name="Artiguenave F."/>
            <person name="Aury J.M."/>
            <person name="Badger J.H."/>
            <person name="Beszteri B."/>
            <person name="Billiau K."/>
            <person name="Bonnet E."/>
            <person name="Bothwell J.H."/>
            <person name="Bowler C."/>
            <person name="Boyen C."/>
            <person name="Brownlee C."/>
            <person name="Carrano C.J."/>
            <person name="Charrier B."/>
            <person name="Cho G.Y."/>
            <person name="Coelho S.M."/>
            <person name="Collen J."/>
            <person name="Corre E."/>
            <person name="Da Silva C."/>
            <person name="Delage L."/>
            <person name="Delaroque N."/>
            <person name="Dittami S.M."/>
            <person name="Doulbeau S."/>
            <person name="Elias M."/>
            <person name="Farnham G."/>
            <person name="Gachon C.M."/>
            <person name="Gschloessl B."/>
            <person name="Heesch S."/>
            <person name="Jabbari K."/>
            <person name="Jubin C."/>
            <person name="Kawai H."/>
            <person name="Kimura K."/>
            <person name="Kloareg B."/>
            <person name="Kupper F.C."/>
            <person name="Lang D."/>
            <person name="Le Bail A."/>
            <person name="Leblanc C."/>
            <person name="Lerouge P."/>
            <person name="Lohr M."/>
            <person name="Lopez P.J."/>
            <person name="Martens C."/>
            <person name="Maumus F."/>
            <person name="Michel G."/>
            <person name="Miranda-Saavedra D."/>
            <person name="Morales J."/>
            <person name="Moreau H."/>
            <person name="Motomura T."/>
            <person name="Nagasato C."/>
            <person name="Napoli C.A."/>
            <person name="Nelson D.R."/>
            <person name="Nyvall-Collen P."/>
            <person name="Peters A.F."/>
            <person name="Pommier C."/>
            <person name="Potin P."/>
            <person name="Poulain J."/>
            <person name="Quesneville H."/>
            <person name="Read B."/>
            <person name="Rensing S.A."/>
            <person name="Ritter A."/>
            <person name="Rousvoal S."/>
            <person name="Samanta M."/>
            <person name="Samson G."/>
            <person name="Schroeder D.C."/>
            <person name="Segurens B."/>
            <person name="Strittmatter M."/>
            <person name="Tonon T."/>
            <person name="Tregear J.W."/>
            <person name="Valentin K."/>
            <person name="von Dassow P."/>
            <person name="Yamagishi T."/>
            <person name="Van de Peer Y."/>
            <person name="Wincker P."/>
        </authorList>
    </citation>
    <scope>NUCLEOTIDE SEQUENCE [LARGE SCALE GENOMIC DNA]</scope>
    <source>
        <strain evidence="2">Ec32 / CCAP1310/4</strain>
    </source>
</reference>
<dbReference type="STRING" id="2880.D8LNA0"/>
<name>D8LNA0_ECTSI</name>
<dbReference type="SUPFAM" id="SSF53756">
    <property type="entry name" value="UDP-Glycosyltransferase/glycogen phosphorylase"/>
    <property type="match status" value="1"/>
</dbReference>
<dbReference type="eggNOG" id="KOG1192">
    <property type="taxonomic scope" value="Eukaryota"/>
</dbReference>
<gene>
    <name evidence="1" type="ORF">Esi_0044_0007</name>
</gene>
<dbReference type="AlphaFoldDB" id="D8LNA0"/>
<dbReference type="EMBL" id="FN648641">
    <property type="protein sequence ID" value="CBN77257.1"/>
    <property type="molecule type" value="Genomic_DNA"/>
</dbReference>
<dbReference type="OrthoDB" id="5835829at2759"/>
<dbReference type="InParanoid" id="D8LNA0"/>
<dbReference type="EMBL" id="FN649747">
    <property type="protein sequence ID" value="CBN77257.1"/>
    <property type="molecule type" value="Genomic_DNA"/>
</dbReference>
<keyword evidence="2" id="KW-1185">Reference proteome</keyword>
<dbReference type="Proteomes" id="UP000002630">
    <property type="component" value="Linkage Group LG22"/>
</dbReference>
<evidence type="ECO:0000313" key="2">
    <source>
        <dbReference type="Proteomes" id="UP000002630"/>
    </source>
</evidence>